<dbReference type="GO" id="GO:0004252">
    <property type="term" value="F:serine-type endopeptidase activity"/>
    <property type="evidence" value="ECO:0007669"/>
    <property type="project" value="InterPro"/>
</dbReference>
<dbReference type="CDD" id="cd00081">
    <property type="entry name" value="Hint"/>
    <property type="match status" value="1"/>
</dbReference>
<dbReference type="InterPro" id="IPR036844">
    <property type="entry name" value="Hint_dom_sf"/>
</dbReference>
<dbReference type="InterPro" id="IPR001314">
    <property type="entry name" value="Peptidase_S1A"/>
</dbReference>
<evidence type="ECO:0000313" key="8">
    <source>
        <dbReference type="EMBL" id="CAD8940174.1"/>
    </source>
</evidence>
<reference evidence="8" key="1">
    <citation type="submission" date="2021-01" db="EMBL/GenBank/DDBJ databases">
        <authorList>
            <person name="Corre E."/>
            <person name="Pelletier E."/>
            <person name="Niang G."/>
            <person name="Scheremetjew M."/>
            <person name="Finn R."/>
            <person name="Kale V."/>
            <person name="Holt S."/>
            <person name="Cochrane G."/>
            <person name="Meng A."/>
            <person name="Brown T."/>
            <person name="Cohen L."/>
        </authorList>
    </citation>
    <scope>NUCLEOTIDE SEQUENCE</scope>
    <source>
        <strain evidence="8">ECT3854</strain>
    </source>
</reference>
<dbReference type="Pfam" id="PF00089">
    <property type="entry name" value="Trypsin"/>
    <property type="match status" value="1"/>
</dbReference>
<feature type="compositionally biased region" description="Low complexity" evidence="4">
    <location>
        <begin position="298"/>
        <end position="323"/>
    </location>
</feature>
<feature type="region of interest" description="Disordered" evidence="4">
    <location>
        <begin position="298"/>
        <end position="325"/>
    </location>
</feature>
<feature type="signal peptide" evidence="6">
    <location>
        <begin position="1"/>
        <end position="18"/>
    </location>
</feature>
<feature type="transmembrane region" description="Helical" evidence="5">
    <location>
        <begin position="528"/>
        <end position="548"/>
    </location>
</feature>
<protein>
    <recommendedName>
        <fullName evidence="7">Peptidase S1 domain-containing protein</fullName>
    </recommendedName>
</protein>
<dbReference type="PANTHER" id="PTHR24276">
    <property type="entry name" value="POLYSERASE-RELATED"/>
    <property type="match status" value="1"/>
</dbReference>
<dbReference type="PANTHER" id="PTHR24276:SF91">
    <property type="entry name" value="AT26814P-RELATED"/>
    <property type="match status" value="1"/>
</dbReference>
<gene>
    <name evidence="8" type="ORF">CTEN0397_LOCUS11240</name>
</gene>
<dbReference type="SUPFAM" id="SSF51294">
    <property type="entry name" value="Hedgehog/intein (Hint) domain"/>
    <property type="match status" value="1"/>
</dbReference>
<keyword evidence="5" id="KW-0812">Transmembrane</keyword>
<dbReference type="InterPro" id="IPR050430">
    <property type="entry name" value="Peptidase_S1"/>
</dbReference>
<dbReference type="SMART" id="SM00020">
    <property type="entry name" value="Tryp_SPc"/>
    <property type="match status" value="1"/>
</dbReference>
<dbReference type="Gene3D" id="2.40.10.10">
    <property type="entry name" value="Trypsin-like serine proteases"/>
    <property type="match status" value="1"/>
</dbReference>
<keyword evidence="6" id="KW-0732">Signal</keyword>
<dbReference type="PROSITE" id="PS50240">
    <property type="entry name" value="TRYPSIN_DOM"/>
    <property type="match status" value="1"/>
</dbReference>
<keyword evidence="5" id="KW-0472">Membrane</keyword>
<evidence type="ECO:0000256" key="3">
    <source>
        <dbReference type="ARBA" id="ARBA00023157"/>
    </source>
</evidence>
<evidence type="ECO:0000256" key="5">
    <source>
        <dbReference type="SAM" id="Phobius"/>
    </source>
</evidence>
<evidence type="ECO:0000256" key="6">
    <source>
        <dbReference type="SAM" id="SignalP"/>
    </source>
</evidence>
<dbReference type="InterPro" id="IPR009003">
    <property type="entry name" value="Peptidase_S1_PA"/>
</dbReference>
<evidence type="ECO:0000256" key="2">
    <source>
        <dbReference type="ARBA" id="ARBA00023026"/>
    </source>
</evidence>
<sequence length="578" mass="63030">MKGISLFLAAGMAAIVGAAVNEPGREHIMERLYKHLGERRSAGRKLVVGGTNADPTRFPYYAILDVETPAGFFFCGAVLVNDDILLTTAECTTGFTSIFAAVNFTVEAETPTGFEYFREVTNVFVHPEFNATNNRNDLAVLKLELPVNQVAPISIRAQRVGNGVEVTAVGFGELAANTNNFPDILQEVEIVTIPTQDCNARYAGTGVTVLNQRQVCALAPGRDTCNGDAGGPVVMKGATVADDQLVFLTSFGIGCADENRPGIYVRLHHFAQFVDDALCDFSDFRPIFCPSLAPSSSPTITGMPTSPTSSPAPSDSPAPSMSPTRRRTRFCFSGENIVETEQGPMQMDQLKIGDRVLAAGDNYEAVYSFGHYHESMEGEFLQLFTDSTKSPLEMTEDHMVFVQGDRAIPASAVNAGDKLVLANGELTTVNDVKSVVREGAYAPFTKSGTITVNGVKASSFVAFQGEEYMKIAGIETPFSYQWLAHSFESFHRFMSGLGMGSESYNEEGVSNWVYLPLKATQWLLSQNALVIALLMVPWATILFSMFAMEQYPRTMLLLGAFAFVYNRMTVRVNKIKQM</sequence>
<keyword evidence="5" id="KW-1133">Transmembrane helix</keyword>
<name>A0A7S1D717_CYCTE</name>
<dbReference type="PRINTS" id="PR00722">
    <property type="entry name" value="CHYMOTRYPSIN"/>
</dbReference>
<dbReference type="Pfam" id="PF01079">
    <property type="entry name" value="Hint"/>
    <property type="match status" value="1"/>
</dbReference>
<dbReference type="SMART" id="SM00306">
    <property type="entry name" value="HintN"/>
    <property type="match status" value="1"/>
</dbReference>
<evidence type="ECO:0000256" key="1">
    <source>
        <dbReference type="ARBA" id="ARBA00007664"/>
    </source>
</evidence>
<dbReference type="InterPro" id="IPR006141">
    <property type="entry name" value="Intein_N"/>
</dbReference>
<dbReference type="GO" id="GO:0016539">
    <property type="term" value="P:intein-mediated protein splicing"/>
    <property type="evidence" value="ECO:0007669"/>
    <property type="project" value="InterPro"/>
</dbReference>
<dbReference type="GO" id="GO:0016540">
    <property type="term" value="P:protein autoprocessing"/>
    <property type="evidence" value="ECO:0007669"/>
    <property type="project" value="InterPro"/>
</dbReference>
<dbReference type="InterPro" id="IPR001254">
    <property type="entry name" value="Trypsin_dom"/>
</dbReference>
<dbReference type="InterPro" id="IPR003587">
    <property type="entry name" value="Hint_dom_N"/>
</dbReference>
<dbReference type="InterPro" id="IPR001767">
    <property type="entry name" value="Hedgehog_Hint"/>
</dbReference>
<dbReference type="PROSITE" id="PS50817">
    <property type="entry name" value="INTEIN_N_TER"/>
    <property type="match status" value="1"/>
</dbReference>
<evidence type="ECO:0000256" key="4">
    <source>
        <dbReference type="SAM" id="MobiDB-lite"/>
    </source>
</evidence>
<dbReference type="InterPro" id="IPR043504">
    <property type="entry name" value="Peptidase_S1_PA_chymotrypsin"/>
</dbReference>
<dbReference type="Gene3D" id="2.170.16.10">
    <property type="entry name" value="Hedgehog/Intein (Hint) domain"/>
    <property type="match status" value="1"/>
</dbReference>
<comment type="similarity">
    <text evidence="1">Belongs to the peptidase S1 family.</text>
</comment>
<dbReference type="SUPFAM" id="SSF50494">
    <property type="entry name" value="Trypsin-like serine proteases"/>
    <property type="match status" value="1"/>
</dbReference>
<feature type="chain" id="PRO_5031202508" description="Peptidase S1 domain-containing protein" evidence="6">
    <location>
        <begin position="19"/>
        <end position="578"/>
    </location>
</feature>
<evidence type="ECO:0000259" key="7">
    <source>
        <dbReference type="PROSITE" id="PS50240"/>
    </source>
</evidence>
<organism evidence="8">
    <name type="scientific">Cyclophora tenuis</name>
    <name type="common">Marine diatom</name>
    <dbReference type="NCBI Taxonomy" id="216820"/>
    <lineage>
        <taxon>Eukaryota</taxon>
        <taxon>Sar</taxon>
        <taxon>Stramenopiles</taxon>
        <taxon>Ochrophyta</taxon>
        <taxon>Bacillariophyta</taxon>
        <taxon>Fragilariophyceae</taxon>
        <taxon>Fragilariophycidae</taxon>
        <taxon>Cyclophorales</taxon>
        <taxon>Cyclophoraceae</taxon>
        <taxon>Cyclophora</taxon>
    </lineage>
</organism>
<dbReference type="EMBL" id="HBFW01017545">
    <property type="protein sequence ID" value="CAD8940174.1"/>
    <property type="molecule type" value="Transcribed_RNA"/>
</dbReference>
<keyword evidence="3" id="KW-1015">Disulfide bond</keyword>
<feature type="domain" description="Peptidase S1" evidence="7">
    <location>
        <begin position="47"/>
        <end position="279"/>
    </location>
</feature>
<keyword evidence="2" id="KW-0843">Virulence</keyword>
<accession>A0A7S1D717</accession>
<proteinExistence type="inferred from homology"/>
<dbReference type="AlphaFoldDB" id="A0A7S1D717"/>
<dbReference type="CDD" id="cd00190">
    <property type="entry name" value="Tryp_SPc"/>
    <property type="match status" value="1"/>
</dbReference>